<evidence type="ECO:0000313" key="1">
    <source>
        <dbReference type="EMBL" id="GEP70080.1"/>
    </source>
</evidence>
<gene>
    <name evidence="1" type="ORF">CSO01_27950</name>
</gene>
<comment type="caution">
    <text evidence="1">The sequence shown here is derived from an EMBL/GenBank/DDBJ whole genome shotgun (WGS) entry which is preliminary data.</text>
</comment>
<sequence length="115" mass="12683">MQIFHLTHRDDWNAALVHGTYAISTRGASLQDVGFVHASYAHQLGPMAEFVYARDDAELCVLVLDPSAIRAAGTHVVDGDGGDGELYPHIYGPITPEFVTEVRPAWFDAEGRFHF</sequence>
<proteinExistence type="predicted"/>
<dbReference type="Pfam" id="PF06108">
    <property type="entry name" value="DUF952"/>
    <property type="match status" value="1"/>
</dbReference>
<evidence type="ECO:0008006" key="3">
    <source>
        <dbReference type="Google" id="ProtNLM"/>
    </source>
</evidence>
<protein>
    <recommendedName>
        <fullName evidence="3">Glutathione S-transferase</fullName>
    </recommendedName>
</protein>
<dbReference type="Proteomes" id="UP000321798">
    <property type="component" value="Unassembled WGS sequence"/>
</dbReference>
<dbReference type="SUPFAM" id="SSF56399">
    <property type="entry name" value="ADP-ribosylation"/>
    <property type="match status" value="1"/>
</dbReference>
<dbReference type="InterPro" id="IPR009297">
    <property type="entry name" value="DUF952"/>
</dbReference>
<dbReference type="Gene3D" id="3.20.170.20">
    <property type="entry name" value="Protein of unknown function DUF952"/>
    <property type="match status" value="1"/>
</dbReference>
<name>A0A512PFV2_9CELL</name>
<dbReference type="EMBL" id="BKAL01000010">
    <property type="protein sequence ID" value="GEP70080.1"/>
    <property type="molecule type" value="Genomic_DNA"/>
</dbReference>
<evidence type="ECO:0000313" key="2">
    <source>
        <dbReference type="Proteomes" id="UP000321798"/>
    </source>
</evidence>
<dbReference type="OrthoDB" id="5638018at2"/>
<organism evidence="1 2">
    <name type="scientific">Cellulomonas soli</name>
    <dbReference type="NCBI Taxonomy" id="931535"/>
    <lineage>
        <taxon>Bacteria</taxon>
        <taxon>Bacillati</taxon>
        <taxon>Actinomycetota</taxon>
        <taxon>Actinomycetes</taxon>
        <taxon>Micrococcales</taxon>
        <taxon>Cellulomonadaceae</taxon>
        <taxon>Cellulomonas</taxon>
    </lineage>
</organism>
<dbReference type="RefSeq" id="WP_146953862.1">
    <property type="nucleotide sequence ID" value="NZ_BAABBJ010000002.1"/>
</dbReference>
<keyword evidence="2" id="KW-1185">Reference proteome</keyword>
<accession>A0A512PFV2</accession>
<dbReference type="AlphaFoldDB" id="A0A512PFV2"/>
<reference evidence="1 2" key="1">
    <citation type="submission" date="2019-07" db="EMBL/GenBank/DDBJ databases">
        <title>Whole genome shotgun sequence of Cellulomonas soli NBRC 109434.</title>
        <authorList>
            <person name="Hosoyama A."/>
            <person name="Uohara A."/>
            <person name="Ohji S."/>
            <person name="Ichikawa N."/>
        </authorList>
    </citation>
    <scope>NUCLEOTIDE SEQUENCE [LARGE SCALE GENOMIC DNA]</scope>
    <source>
        <strain evidence="1 2">NBRC 109434</strain>
    </source>
</reference>